<dbReference type="Proteomes" id="UP000076871">
    <property type="component" value="Unassembled WGS sequence"/>
</dbReference>
<protein>
    <recommendedName>
        <fullName evidence="4">HTH La-type RNA-binding domain-containing protein</fullName>
    </recommendedName>
</protein>
<dbReference type="InParanoid" id="A0A165BAE1"/>
<gene>
    <name evidence="5" type="ORF">LAESUDRAFT_816427</name>
</gene>
<reference evidence="5 6" key="1">
    <citation type="journal article" date="2016" name="Mol. Biol. Evol.">
        <title>Comparative Genomics of Early-Diverging Mushroom-Forming Fungi Provides Insights into the Origins of Lignocellulose Decay Capabilities.</title>
        <authorList>
            <person name="Nagy L.G."/>
            <person name="Riley R."/>
            <person name="Tritt A."/>
            <person name="Adam C."/>
            <person name="Daum C."/>
            <person name="Floudas D."/>
            <person name="Sun H."/>
            <person name="Yadav J.S."/>
            <person name="Pangilinan J."/>
            <person name="Larsson K.H."/>
            <person name="Matsuura K."/>
            <person name="Barry K."/>
            <person name="Labutti K."/>
            <person name="Kuo R."/>
            <person name="Ohm R.A."/>
            <person name="Bhattacharya S.S."/>
            <person name="Shirouzu T."/>
            <person name="Yoshinaga Y."/>
            <person name="Martin F.M."/>
            <person name="Grigoriev I.V."/>
            <person name="Hibbett D.S."/>
        </authorList>
    </citation>
    <scope>NUCLEOTIDE SEQUENCE [LARGE SCALE GENOMIC DNA]</scope>
    <source>
        <strain evidence="5 6">93-53</strain>
    </source>
</reference>
<evidence type="ECO:0000256" key="3">
    <source>
        <dbReference type="SAM" id="MobiDB-lite"/>
    </source>
</evidence>
<evidence type="ECO:0000313" key="5">
    <source>
        <dbReference type="EMBL" id="KZT00613.1"/>
    </source>
</evidence>
<sequence>MANAGHWVPTVLVAWFDRVHAYWQFGYHWSMEALHHSHQLVVSEDDAYVRWHTEVREYNSLEPNIMQQAARYSCFRTADRVERDQMRDREIQGSRTFSRVMSIRSIFGELVIGWQARVRVQRQTSLSPYESSGDTLIKWFGEEFPDTEAALEDFFNQGSKATAVEMRRVGDNQLSAQCSYSSPTIYASVQAFRKATCIPTRRGQELLIVTKSVRQHGEKRKRTEDPQDNGGGNKQENASGDVHTGFTRQRRRCDEHDNASADVQMRSAKKARAN</sequence>
<organism evidence="5 6">
    <name type="scientific">Laetiporus sulphureus 93-53</name>
    <dbReference type="NCBI Taxonomy" id="1314785"/>
    <lineage>
        <taxon>Eukaryota</taxon>
        <taxon>Fungi</taxon>
        <taxon>Dikarya</taxon>
        <taxon>Basidiomycota</taxon>
        <taxon>Agaricomycotina</taxon>
        <taxon>Agaricomycetes</taxon>
        <taxon>Polyporales</taxon>
        <taxon>Laetiporus</taxon>
    </lineage>
</organism>
<evidence type="ECO:0000259" key="4">
    <source>
        <dbReference type="PROSITE" id="PS50961"/>
    </source>
</evidence>
<proteinExistence type="predicted"/>
<feature type="region of interest" description="Disordered" evidence="3">
    <location>
        <begin position="209"/>
        <end position="274"/>
    </location>
</feature>
<dbReference type="RefSeq" id="XP_040758353.1">
    <property type="nucleotide sequence ID" value="XM_040914774.1"/>
</dbReference>
<dbReference type="GeneID" id="63831801"/>
<keyword evidence="1 2" id="KW-0694">RNA-binding</keyword>
<evidence type="ECO:0000256" key="1">
    <source>
        <dbReference type="ARBA" id="ARBA00022884"/>
    </source>
</evidence>
<evidence type="ECO:0000313" key="6">
    <source>
        <dbReference type="Proteomes" id="UP000076871"/>
    </source>
</evidence>
<name>A0A165BAE1_9APHY</name>
<keyword evidence="6" id="KW-1185">Reference proteome</keyword>
<dbReference type="InterPro" id="IPR006630">
    <property type="entry name" value="La_HTH"/>
</dbReference>
<dbReference type="GO" id="GO:0003723">
    <property type="term" value="F:RNA binding"/>
    <property type="evidence" value="ECO:0007669"/>
    <property type="project" value="UniProtKB-UniRule"/>
</dbReference>
<dbReference type="EMBL" id="KV427681">
    <property type="protein sequence ID" value="KZT00613.1"/>
    <property type="molecule type" value="Genomic_DNA"/>
</dbReference>
<dbReference type="AlphaFoldDB" id="A0A165BAE1"/>
<dbReference type="PROSITE" id="PS50961">
    <property type="entry name" value="HTH_LA"/>
    <property type="match status" value="1"/>
</dbReference>
<evidence type="ECO:0000256" key="2">
    <source>
        <dbReference type="PROSITE-ProRule" id="PRU00332"/>
    </source>
</evidence>
<accession>A0A165BAE1</accession>
<feature type="domain" description="HTH La-type RNA-binding" evidence="4">
    <location>
        <begin position="1"/>
        <end position="60"/>
    </location>
</feature>